<comment type="caution">
    <text evidence="2">The sequence shown here is derived from an EMBL/GenBank/DDBJ whole genome shotgun (WGS) entry which is preliminary data.</text>
</comment>
<proteinExistence type="predicted"/>
<evidence type="ECO:0008006" key="4">
    <source>
        <dbReference type="Google" id="ProtNLM"/>
    </source>
</evidence>
<dbReference type="AlphaFoldDB" id="A0A134BF32"/>
<evidence type="ECO:0000313" key="3">
    <source>
        <dbReference type="Proteomes" id="UP000070224"/>
    </source>
</evidence>
<dbReference type="RefSeq" id="WP_156429939.1">
    <property type="nucleotide sequence ID" value="NZ_KQ960411.1"/>
</dbReference>
<feature type="chain" id="PRO_5007462439" description="YD repeat protein" evidence="1">
    <location>
        <begin position="27"/>
        <end position="350"/>
    </location>
</feature>
<dbReference type="OrthoDB" id="9954711at2"/>
<dbReference type="Proteomes" id="UP000070224">
    <property type="component" value="Unassembled WGS sequence"/>
</dbReference>
<dbReference type="STRING" id="322095.HMPREF3185_00147"/>
<evidence type="ECO:0000313" key="2">
    <source>
        <dbReference type="EMBL" id="KXB78499.1"/>
    </source>
</evidence>
<name>A0A134BF32_9PORP</name>
<accession>A0A134BF32</accession>
<protein>
    <recommendedName>
        <fullName evidence="4">YD repeat protein</fullName>
    </recommendedName>
</protein>
<evidence type="ECO:0000256" key="1">
    <source>
        <dbReference type="SAM" id="SignalP"/>
    </source>
</evidence>
<keyword evidence="1" id="KW-0732">Signal</keyword>
<dbReference type="PATRIC" id="fig|322095.3.peg.148"/>
<dbReference type="EMBL" id="LSDK01000013">
    <property type="protein sequence ID" value="KXB78499.1"/>
    <property type="molecule type" value="Genomic_DNA"/>
</dbReference>
<gene>
    <name evidence="2" type="ORF">HMPREF3185_00147</name>
</gene>
<sequence length="350" mass="39192">MNRIISRLTALSAAALLMLPSCLGKGKNTPEFPSIKPLSTLTGKVEKRVITRLSAAGTEEERTEEVYRRTGGLLTKVVYGIPASGGSLQPIETTTNTYDEQGYRVSEVVEKLTATGTKERTETKYTYRPFSPQASYVSNYKEYDSQGRLVADVTHELEGSRLSRVVRTVYDYSAGGANPKETVLRTNYTYMEPIIESRTFTLVTDPKAVGGTGALYHEQARMRVDYYGRKLFEEIHTFDTSVGVAKQDLKKPNGATVATYTYGDTGDIVRELRETHGPRTQAEYDADKEHKLPLLKLIDRYYYEVKYTQTNTEGFPTKMEVTVEKGVAKTKTTYTANVSYTYFADPAPKN</sequence>
<feature type="signal peptide" evidence="1">
    <location>
        <begin position="1"/>
        <end position="26"/>
    </location>
</feature>
<reference evidence="3" key="1">
    <citation type="submission" date="2016-01" db="EMBL/GenBank/DDBJ databases">
        <authorList>
            <person name="Mitreva M."/>
            <person name="Pepin K.H."/>
            <person name="Mihindukulasuriya K.A."/>
            <person name="Fulton R."/>
            <person name="Fronick C."/>
            <person name="O'Laughlin M."/>
            <person name="Miner T."/>
            <person name="Herter B."/>
            <person name="Rosa B.A."/>
            <person name="Cordes M."/>
            <person name="Tomlinson C."/>
            <person name="Wollam A."/>
            <person name="Palsikar V.B."/>
            <person name="Mardis E.R."/>
            <person name="Wilson R.K."/>
        </authorList>
    </citation>
    <scope>NUCLEOTIDE SEQUENCE [LARGE SCALE GENOMIC DNA]</scope>
    <source>
        <strain evidence="3">KA00683</strain>
    </source>
</reference>
<keyword evidence="3" id="KW-1185">Reference proteome</keyword>
<organism evidence="2 3">
    <name type="scientific">Porphyromonas somerae</name>
    <dbReference type="NCBI Taxonomy" id="322095"/>
    <lineage>
        <taxon>Bacteria</taxon>
        <taxon>Pseudomonadati</taxon>
        <taxon>Bacteroidota</taxon>
        <taxon>Bacteroidia</taxon>
        <taxon>Bacteroidales</taxon>
        <taxon>Porphyromonadaceae</taxon>
        <taxon>Porphyromonas</taxon>
    </lineage>
</organism>